<evidence type="ECO:0000313" key="2">
    <source>
        <dbReference type="EMBL" id="GII37561.1"/>
    </source>
</evidence>
<name>A0A8J3U5L0_9ACTN</name>
<dbReference type="CDD" id="cd04301">
    <property type="entry name" value="NAT_SF"/>
    <property type="match status" value="1"/>
</dbReference>
<dbReference type="EMBL" id="BOOP01000009">
    <property type="protein sequence ID" value="GII37561.1"/>
    <property type="molecule type" value="Genomic_DNA"/>
</dbReference>
<reference evidence="2 3" key="1">
    <citation type="submission" date="2021-01" db="EMBL/GenBank/DDBJ databases">
        <title>Whole genome shotgun sequence of Planotetraspora phitsanulokensis NBRC 104273.</title>
        <authorList>
            <person name="Komaki H."/>
            <person name="Tamura T."/>
        </authorList>
    </citation>
    <scope>NUCLEOTIDE SEQUENCE [LARGE SCALE GENOMIC DNA]</scope>
    <source>
        <strain evidence="2 3">NBRC 104273</strain>
    </source>
</reference>
<dbReference type="PROSITE" id="PS51186">
    <property type="entry name" value="GNAT"/>
    <property type="match status" value="1"/>
</dbReference>
<dbReference type="AlphaFoldDB" id="A0A8J3U5L0"/>
<sequence>MGDIGVDGLADGAAKALLQSFEQLLTVGMGVDSPRGEHGTRLITSGIPLPHLNGVFTESREPDVDEVAEFARLMTAGAVPWSIQVRGEPAPELVEVAARFGLTHRMHLPLMAMPVAPVALTSGGHSIRTVDGKEHEIYRDTLAAGFEAPVDIMAALSKPEILDMPGATGYLVEADGEPVSTGFGILVGDHIGVFNISTPPRHRRRGYGRAATEAVMRDGFAAGARVAFLQASSDGLPLYELLGFRVVETWTYLQRG</sequence>
<dbReference type="GO" id="GO:0016747">
    <property type="term" value="F:acyltransferase activity, transferring groups other than amino-acyl groups"/>
    <property type="evidence" value="ECO:0007669"/>
    <property type="project" value="InterPro"/>
</dbReference>
<feature type="domain" description="N-acetyltransferase" evidence="1">
    <location>
        <begin position="125"/>
        <end position="256"/>
    </location>
</feature>
<dbReference type="InterPro" id="IPR016181">
    <property type="entry name" value="Acyl_CoA_acyltransferase"/>
</dbReference>
<evidence type="ECO:0000259" key="1">
    <source>
        <dbReference type="PROSITE" id="PS51186"/>
    </source>
</evidence>
<accession>A0A8J3U5L0</accession>
<gene>
    <name evidence="2" type="ORF">Pph01_25640</name>
</gene>
<dbReference type="Pfam" id="PF00583">
    <property type="entry name" value="Acetyltransf_1"/>
    <property type="match status" value="1"/>
</dbReference>
<dbReference type="InterPro" id="IPR000182">
    <property type="entry name" value="GNAT_dom"/>
</dbReference>
<proteinExistence type="predicted"/>
<comment type="caution">
    <text evidence="2">The sequence shown here is derived from an EMBL/GenBank/DDBJ whole genome shotgun (WGS) entry which is preliminary data.</text>
</comment>
<keyword evidence="3" id="KW-1185">Reference proteome</keyword>
<evidence type="ECO:0000313" key="3">
    <source>
        <dbReference type="Proteomes" id="UP000622547"/>
    </source>
</evidence>
<dbReference type="Proteomes" id="UP000622547">
    <property type="component" value="Unassembled WGS sequence"/>
</dbReference>
<organism evidence="2 3">
    <name type="scientific">Planotetraspora phitsanulokensis</name>
    <dbReference type="NCBI Taxonomy" id="575192"/>
    <lineage>
        <taxon>Bacteria</taxon>
        <taxon>Bacillati</taxon>
        <taxon>Actinomycetota</taxon>
        <taxon>Actinomycetes</taxon>
        <taxon>Streptosporangiales</taxon>
        <taxon>Streptosporangiaceae</taxon>
        <taxon>Planotetraspora</taxon>
    </lineage>
</organism>
<protein>
    <recommendedName>
        <fullName evidence="1">N-acetyltransferase domain-containing protein</fullName>
    </recommendedName>
</protein>
<dbReference type="SUPFAM" id="SSF55729">
    <property type="entry name" value="Acyl-CoA N-acyltransferases (Nat)"/>
    <property type="match status" value="1"/>
</dbReference>
<dbReference type="Gene3D" id="3.40.630.30">
    <property type="match status" value="1"/>
</dbReference>
<dbReference type="RefSeq" id="WP_204073252.1">
    <property type="nucleotide sequence ID" value="NZ_BAABHI010000027.1"/>
</dbReference>